<accession>A0A2S6EWS1</accession>
<dbReference type="PANTHER" id="PTHR42735">
    <property type="match status" value="1"/>
</dbReference>
<dbReference type="GO" id="GO:0016020">
    <property type="term" value="C:membrane"/>
    <property type="evidence" value="ECO:0007669"/>
    <property type="project" value="GOC"/>
</dbReference>
<comment type="cofactor">
    <cofactor evidence="1 5">
        <name>pyridoxal 5'-phosphate</name>
        <dbReference type="ChEBI" id="CHEBI:597326"/>
    </cofactor>
</comment>
<evidence type="ECO:0000256" key="1">
    <source>
        <dbReference type="ARBA" id="ARBA00001933"/>
    </source>
</evidence>
<evidence type="ECO:0000313" key="7">
    <source>
        <dbReference type="Proteomes" id="UP000239239"/>
    </source>
</evidence>
<comment type="similarity">
    <text evidence="4">Belongs to the group II decarboxylase family. Sphingosine-1-phosphate lyase subfamily.</text>
</comment>
<feature type="modified residue" description="N6-(pyridoxal phosphate)lysine" evidence="5">
    <location>
        <position position="367"/>
    </location>
</feature>
<sequence>MFVRICSMFGFVSDLLTAAVSSLDELLQDTPAHQIILGTAALYFLYNQYNDPWISRWYRSRNNASMKQRIIDSAYALAKNLPGVNQIIEKELNKELASTREKLRIQRSGMTLRDEIPEKGLSPEDILSAFDVDVKKCHFDFLSVTNDGSEREFLVGRGDGKDSGALYAIHPKELTELLKEVYGATALTNPLHDKWPRINAMQAEVIRWCQNLFHGSKEGYGLLTHGGTTSIIEAMAAYVIRARAKGIDYPEIVVPETAHAAFKKAAELTGAILITVPVDKKTGAVNPNAMSSYISRNTAVIVGSAPSFMNGIHDPVSELGQLAKKKNVPFHVDACLGGFLTAFLDTSSDPMDFRVPGVTSISADLHKYGCCPKGTSVCLFSEDSPALSVYAALNWSGGLYATPGILDGSTSGARVAEVYATLSYYGKNKYQEIAKSIITLRNAIQKELTELLEEGKGLTSEDIYIYGNPQWSILGFRSNTCNAHFIADELEKRGWKLNLLQNPDGFHLCLTHVHTLVKGFEKQFIKDLREAVIDVKNYPPGKKPSGNVKVYGTVGMMPVELQKEICKQYQKARLDFTAASHGSLGIFTTSPTEEDDGLRNRKAGEQKVQTSL</sequence>
<evidence type="ECO:0000256" key="5">
    <source>
        <dbReference type="PIRSR" id="PIRSR602129-50"/>
    </source>
</evidence>
<dbReference type="EMBL" id="PQWY01000016">
    <property type="protein sequence ID" value="PPK29615.1"/>
    <property type="molecule type" value="Genomic_DNA"/>
</dbReference>
<keyword evidence="6" id="KW-0032">Aminotransferase</keyword>
<dbReference type="PANTHER" id="PTHR42735:SF6">
    <property type="entry name" value="SPHINGOSINE-1-PHOSPHATE LYASE 1"/>
    <property type="match status" value="1"/>
</dbReference>
<dbReference type="GO" id="GO:0030170">
    <property type="term" value="F:pyridoxal phosphate binding"/>
    <property type="evidence" value="ECO:0007669"/>
    <property type="project" value="InterPro"/>
</dbReference>
<dbReference type="GO" id="GO:0008483">
    <property type="term" value="F:transaminase activity"/>
    <property type="evidence" value="ECO:0007669"/>
    <property type="project" value="UniProtKB-KW"/>
</dbReference>
<dbReference type="SUPFAM" id="SSF53383">
    <property type="entry name" value="PLP-dependent transferases"/>
    <property type="match status" value="1"/>
</dbReference>
<dbReference type="InterPro" id="IPR015424">
    <property type="entry name" value="PyrdxlP-dep_Trfase"/>
</dbReference>
<dbReference type="AlphaFoldDB" id="A0A2S6EWS1"/>
<organism evidence="6 7">
    <name type="scientific">Legionella pneumophila</name>
    <dbReference type="NCBI Taxonomy" id="446"/>
    <lineage>
        <taxon>Bacteria</taxon>
        <taxon>Pseudomonadati</taxon>
        <taxon>Pseudomonadota</taxon>
        <taxon>Gammaproteobacteria</taxon>
        <taxon>Legionellales</taxon>
        <taxon>Legionellaceae</taxon>
        <taxon>Legionella</taxon>
    </lineage>
</organism>
<dbReference type="GO" id="GO:0030149">
    <property type="term" value="P:sphingolipid catabolic process"/>
    <property type="evidence" value="ECO:0007669"/>
    <property type="project" value="TreeGrafter"/>
</dbReference>
<gene>
    <name evidence="6" type="ORF">C3928_11100</name>
</gene>
<dbReference type="Pfam" id="PF00282">
    <property type="entry name" value="Pyridoxal_deC"/>
    <property type="match status" value="1"/>
</dbReference>
<dbReference type="InterPro" id="IPR050477">
    <property type="entry name" value="GrpII_AminoAcid_Decarb"/>
</dbReference>
<keyword evidence="6" id="KW-0808">Transferase</keyword>
<dbReference type="InterPro" id="IPR015422">
    <property type="entry name" value="PyrdxlP-dep_Trfase_small"/>
</dbReference>
<name>A0A2S6EWS1_LEGPN</name>
<evidence type="ECO:0000256" key="3">
    <source>
        <dbReference type="ARBA" id="ARBA00023239"/>
    </source>
</evidence>
<protein>
    <submittedName>
        <fullName evidence="6">Aspartate aminotransferase family protein</fullName>
    </submittedName>
</protein>
<keyword evidence="2 5" id="KW-0663">Pyridoxal phosphate</keyword>
<dbReference type="InterPro" id="IPR002129">
    <property type="entry name" value="PyrdxlP-dep_de-COase"/>
</dbReference>
<dbReference type="RefSeq" id="WP_080272034.1">
    <property type="nucleotide sequence ID" value="NZ_CP017601.1"/>
</dbReference>
<dbReference type="GO" id="GO:0019752">
    <property type="term" value="P:carboxylic acid metabolic process"/>
    <property type="evidence" value="ECO:0007669"/>
    <property type="project" value="InterPro"/>
</dbReference>
<evidence type="ECO:0000256" key="4">
    <source>
        <dbReference type="ARBA" id="ARBA00038302"/>
    </source>
</evidence>
<dbReference type="Gene3D" id="3.90.1150.10">
    <property type="entry name" value="Aspartate Aminotransferase, domain 1"/>
    <property type="match status" value="2"/>
</dbReference>
<dbReference type="Proteomes" id="UP000239239">
    <property type="component" value="Unassembled WGS sequence"/>
</dbReference>
<dbReference type="OrthoDB" id="9803665at2"/>
<keyword evidence="3" id="KW-0456">Lyase</keyword>
<proteinExistence type="inferred from homology"/>
<evidence type="ECO:0000313" key="6">
    <source>
        <dbReference type="EMBL" id="PPK29615.1"/>
    </source>
</evidence>
<dbReference type="InterPro" id="IPR015421">
    <property type="entry name" value="PyrdxlP-dep_Trfase_major"/>
</dbReference>
<reference evidence="6 7" key="1">
    <citation type="submission" date="2018-02" db="EMBL/GenBank/DDBJ databases">
        <title>Draft genome sequences of four Legionella pneumophila clinical strains isolated in Ontario.</title>
        <authorList>
            <person name="Fortuna A."/>
            <person name="Ramnarine R."/>
            <person name="Li A."/>
            <person name="Frantz C."/>
            <person name="Mallo G."/>
        </authorList>
    </citation>
    <scope>NUCLEOTIDE SEQUENCE [LARGE SCALE GENOMIC DNA]</scope>
    <source>
        <strain evidence="6 7">LG61</strain>
    </source>
</reference>
<evidence type="ECO:0000256" key="2">
    <source>
        <dbReference type="ARBA" id="ARBA00022898"/>
    </source>
</evidence>
<comment type="caution">
    <text evidence="6">The sequence shown here is derived from an EMBL/GenBank/DDBJ whole genome shotgun (WGS) entry which is preliminary data.</text>
</comment>
<dbReference type="GO" id="GO:0008117">
    <property type="term" value="F:sphinganine-1-phosphate aldolase activity"/>
    <property type="evidence" value="ECO:0007669"/>
    <property type="project" value="TreeGrafter"/>
</dbReference>
<dbReference type="Gene3D" id="3.40.640.10">
    <property type="entry name" value="Type I PLP-dependent aspartate aminotransferase-like (Major domain)"/>
    <property type="match status" value="1"/>
</dbReference>